<protein>
    <submittedName>
        <fullName evidence="1">Uncharacterized protein</fullName>
    </submittedName>
</protein>
<evidence type="ECO:0000313" key="1">
    <source>
        <dbReference type="EMBL" id="CAD9572630.1"/>
    </source>
</evidence>
<name>A0A6U6N729_9DINO</name>
<accession>A0A6U6N729</accession>
<dbReference type="AlphaFoldDB" id="A0A6U6N729"/>
<organism evidence="1">
    <name type="scientific">Zooxanthella nutricula</name>
    <dbReference type="NCBI Taxonomy" id="1333877"/>
    <lineage>
        <taxon>Eukaryota</taxon>
        <taxon>Sar</taxon>
        <taxon>Alveolata</taxon>
        <taxon>Dinophyceae</taxon>
        <taxon>Peridiniales</taxon>
        <taxon>Peridiniales incertae sedis</taxon>
        <taxon>Zooxanthella</taxon>
    </lineage>
</organism>
<dbReference type="EMBL" id="HBGW01045532">
    <property type="protein sequence ID" value="CAD9572630.1"/>
    <property type="molecule type" value="Transcribed_RNA"/>
</dbReference>
<sequence length="300" mass="33944">MQTLHGQPWLMENLFELSLDRSFLSLVQTCRCTHRDVEQWCELSRGPILLAQPGIKDLCSAFPRPLGSVWRAFFWRCMRALLSEASRPGRGATARSKEVVEAWRAVGDDMAGDMLIPEEDLYGATWKDVAFGHTIMFHLFRFDTEEVQRVLANPGSKDEGYEYCSSDTICLQCPPYGLCSLHFELMIVEDGAVFSSNFESLADGEIVEAHFEVNIVGPITPYWNILDKYSYYQGDADSDGDSEFLLYRTWDAYAEVVQGLKDGLPVPLLISIAGPTLAREERAAVYAAKRRERSRYPGRL</sequence>
<reference evidence="1" key="1">
    <citation type="submission" date="2021-01" db="EMBL/GenBank/DDBJ databases">
        <authorList>
            <person name="Corre E."/>
            <person name="Pelletier E."/>
            <person name="Niang G."/>
            <person name="Scheremetjew M."/>
            <person name="Finn R."/>
            <person name="Kale V."/>
            <person name="Holt S."/>
            <person name="Cochrane G."/>
            <person name="Meng A."/>
            <person name="Brown T."/>
            <person name="Cohen L."/>
        </authorList>
    </citation>
    <scope>NUCLEOTIDE SEQUENCE</scope>
    <source>
        <strain evidence="1">RCC3387</strain>
    </source>
</reference>
<gene>
    <name evidence="1" type="ORF">BRAN1462_LOCUS28887</name>
</gene>
<proteinExistence type="predicted"/>